<accession>A0ABS6S2X8</accession>
<reference evidence="1 2" key="1">
    <citation type="journal article" date="2020" name="J Geophys Res Biogeosci">
        <title>Magnetotaxis as an Adaptation to Enable Bacterial Shuttling of Microbial Sulfur and Sulfur Cycling Across Aquatic Oxic#Anoxic Interfaces.</title>
        <authorList>
            <person name="Li J."/>
            <person name="Liu P."/>
            <person name="Wang J."/>
            <person name="Roberts A.P."/>
            <person name="Pan Y."/>
        </authorList>
    </citation>
    <scope>NUCLEOTIDE SEQUENCE [LARGE SCALE GENOMIC DNA]</scope>
    <source>
        <strain evidence="1 2">MYR-1_YQ</strain>
    </source>
</reference>
<gene>
    <name evidence="1" type="ORF">HWQ67_16540</name>
</gene>
<protein>
    <submittedName>
        <fullName evidence="1">Uncharacterized protein</fullName>
    </submittedName>
</protein>
<evidence type="ECO:0000313" key="1">
    <source>
        <dbReference type="EMBL" id="MBV6343190.1"/>
    </source>
</evidence>
<dbReference type="EMBL" id="JABXWD010000480">
    <property type="protein sequence ID" value="MBV6343190.1"/>
    <property type="molecule type" value="Genomic_DNA"/>
</dbReference>
<dbReference type="Proteomes" id="UP001196980">
    <property type="component" value="Unassembled WGS sequence"/>
</dbReference>
<name>A0ABS6S2X8_9BACT</name>
<keyword evidence="2" id="KW-1185">Reference proteome</keyword>
<organism evidence="1 2">
    <name type="scientific">Candidatus Magnetobacterium casense</name>
    <dbReference type="NCBI Taxonomy" id="1455061"/>
    <lineage>
        <taxon>Bacteria</taxon>
        <taxon>Pseudomonadati</taxon>
        <taxon>Nitrospirota</taxon>
        <taxon>Thermodesulfovibrionia</taxon>
        <taxon>Thermodesulfovibrionales</taxon>
        <taxon>Candidatus Magnetobacteriaceae</taxon>
        <taxon>Candidatus Magnetobacterium</taxon>
    </lineage>
</organism>
<evidence type="ECO:0000313" key="2">
    <source>
        <dbReference type="Proteomes" id="UP001196980"/>
    </source>
</evidence>
<proteinExistence type="predicted"/>
<sequence length="63" mass="7156">MAPLKEHRSGADSWDMKTSSDYNGDGINDMLWLGFWASRHTRRDVHSIHAGLQTKRGKKVQSS</sequence>
<comment type="caution">
    <text evidence="1">The sequence shown here is derived from an EMBL/GenBank/DDBJ whole genome shotgun (WGS) entry which is preliminary data.</text>
</comment>
<dbReference type="RefSeq" id="WP_218253793.1">
    <property type="nucleotide sequence ID" value="NZ_JABXWD010000480.1"/>
</dbReference>